<protein>
    <submittedName>
        <fullName evidence="1">Uncharacterized protein</fullName>
    </submittedName>
</protein>
<evidence type="ECO:0000313" key="1">
    <source>
        <dbReference type="EMBL" id="KAK5633081.1"/>
    </source>
</evidence>
<accession>A0AAN7ZBI5</accession>
<organism evidence="1 2">
    <name type="scientific">Xylaria bambusicola</name>
    <dbReference type="NCBI Taxonomy" id="326684"/>
    <lineage>
        <taxon>Eukaryota</taxon>
        <taxon>Fungi</taxon>
        <taxon>Dikarya</taxon>
        <taxon>Ascomycota</taxon>
        <taxon>Pezizomycotina</taxon>
        <taxon>Sordariomycetes</taxon>
        <taxon>Xylariomycetidae</taxon>
        <taxon>Xylariales</taxon>
        <taxon>Xylariaceae</taxon>
        <taxon>Xylaria</taxon>
    </lineage>
</organism>
<keyword evidence="2" id="KW-1185">Reference proteome</keyword>
<sequence length="74" mass="8309">MPLPVGKRRANGLPAVVESLKEFRHNFGVFSESSLSDMNWDNVVAAGSSVVNTLLPVPPEYKKSKRALREYYRT</sequence>
<name>A0AAN7ZBI5_9PEZI</name>
<dbReference type="Proteomes" id="UP001305414">
    <property type="component" value="Unassembled WGS sequence"/>
</dbReference>
<reference evidence="1 2" key="1">
    <citation type="submission" date="2023-10" db="EMBL/GenBank/DDBJ databases">
        <title>Draft genome sequence of Xylaria bambusicola isolate GMP-LS, the root and basal stem rot pathogen of sugarcane in Indonesia.</title>
        <authorList>
            <person name="Selvaraj P."/>
            <person name="Muralishankar V."/>
            <person name="Muruganantham S."/>
            <person name="Sp S."/>
            <person name="Haryani S."/>
            <person name="Lau K.J.X."/>
            <person name="Naqvi N.I."/>
        </authorList>
    </citation>
    <scope>NUCLEOTIDE SEQUENCE [LARGE SCALE GENOMIC DNA]</scope>
    <source>
        <strain evidence="1">GMP-LS</strain>
    </source>
</reference>
<evidence type="ECO:0000313" key="2">
    <source>
        <dbReference type="Proteomes" id="UP001305414"/>
    </source>
</evidence>
<dbReference type="EMBL" id="JAWHQM010000029">
    <property type="protein sequence ID" value="KAK5633081.1"/>
    <property type="molecule type" value="Genomic_DNA"/>
</dbReference>
<gene>
    <name evidence="1" type="ORF">RRF57_008795</name>
</gene>
<dbReference type="AlphaFoldDB" id="A0AAN7ZBI5"/>
<comment type="caution">
    <text evidence="1">The sequence shown here is derived from an EMBL/GenBank/DDBJ whole genome shotgun (WGS) entry which is preliminary data.</text>
</comment>
<proteinExistence type="predicted"/>